<sequence length="126" mass="13872">MAKIINLKKTVHDLVKEYPEVKDIMLELGFTEITKPAKLQTLGRVMTIPKGAGMMKIPMETVINAFAEKGFEVIGADEVSAEKAESDEPVTSPVADEDIRIAHPAQIGIICKKLLQWQPICAMIIV</sequence>
<comment type="caution">
    <text evidence="2">The sequence shown here is derived from an EMBL/GenBank/DDBJ whole genome shotgun (WGS) entry which is preliminary data.</text>
</comment>
<reference evidence="2 3" key="1">
    <citation type="submission" date="2011-02" db="EMBL/GenBank/DDBJ databases">
        <authorList>
            <person name="Nelson K.E."/>
            <person name="Sutton G."/>
            <person name="Torralba M."/>
            <person name="Durkin S."/>
            <person name="Harkins D."/>
            <person name="Montgomery R."/>
            <person name="Ziemer C."/>
            <person name="Klaassens E."/>
            <person name="Ocuiv P."/>
            <person name="Morrison M."/>
        </authorList>
    </citation>
    <scope>NUCLEOTIDE SEQUENCE [LARGE SCALE GENOMIC DNA]</scope>
    <source>
        <strain evidence="2 3">8</strain>
    </source>
</reference>
<dbReference type="AlphaFoldDB" id="E9SFA8"/>
<accession>E9SFA8</accession>
<dbReference type="Gene3D" id="1.10.3910.10">
    <property type="entry name" value="SP0561-like"/>
    <property type="match status" value="1"/>
</dbReference>
<dbReference type="EMBL" id="ADKM02000113">
    <property type="protein sequence ID" value="EGC02039.1"/>
    <property type="molecule type" value="Genomic_DNA"/>
</dbReference>
<evidence type="ECO:0000313" key="3">
    <source>
        <dbReference type="Proteomes" id="UP000004259"/>
    </source>
</evidence>
<dbReference type="Pfam" id="PF08984">
    <property type="entry name" value="DUF1858"/>
    <property type="match status" value="1"/>
</dbReference>
<dbReference type="InterPro" id="IPR038062">
    <property type="entry name" value="ScdA-like_N_sf"/>
</dbReference>
<keyword evidence="3" id="KW-1185">Reference proteome</keyword>
<dbReference type="eggNOG" id="COG2461">
    <property type="taxonomic scope" value="Bacteria"/>
</dbReference>
<dbReference type="Proteomes" id="UP000004259">
    <property type="component" value="Unassembled WGS sequence"/>
</dbReference>
<evidence type="ECO:0000313" key="2">
    <source>
        <dbReference type="EMBL" id="EGC02039.1"/>
    </source>
</evidence>
<gene>
    <name evidence="2" type="ORF">CUS_4686</name>
</gene>
<proteinExistence type="predicted"/>
<organism evidence="2 3">
    <name type="scientific">Ruminococcus albus 8</name>
    <dbReference type="NCBI Taxonomy" id="246199"/>
    <lineage>
        <taxon>Bacteria</taxon>
        <taxon>Bacillati</taxon>
        <taxon>Bacillota</taxon>
        <taxon>Clostridia</taxon>
        <taxon>Eubacteriales</taxon>
        <taxon>Oscillospiraceae</taxon>
        <taxon>Ruminococcus</taxon>
    </lineage>
</organism>
<dbReference type="STRING" id="246199.CUS_4686"/>
<dbReference type="SUPFAM" id="SSF140683">
    <property type="entry name" value="SP0561-like"/>
    <property type="match status" value="1"/>
</dbReference>
<dbReference type="RefSeq" id="WP_002851676.1">
    <property type="nucleotide sequence ID" value="NZ_ADKM02000113.1"/>
</dbReference>
<protein>
    <recommendedName>
        <fullName evidence="1">DUF1858 domain-containing protein</fullName>
    </recommendedName>
</protein>
<dbReference type="OrthoDB" id="9769774at2"/>
<feature type="domain" description="DUF1858" evidence="1">
    <location>
        <begin position="5"/>
        <end position="63"/>
    </location>
</feature>
<evidence type="ECO:0000259" key="1">
    <source>
        <dbReference type="Pfam" id="PF08984"/>
    </source>
</evidence>
<dbReference type="InterPro" id="IPR015077">
    <property type="entry name" value="DUF1858"/>
</dbReference>
<name>E9SFA8_RUMAL</name>